<evidence type="ECO:0000256" key="1">
    <source>
        <dbReference type="SAM" id="MobiDB-lite"/>
    </source>
</evidence>
<dbReference type="InterPro" id="IPR013078">
    <property type="entry name" value="His_Pase_superF_clade-1"/>
</dbReference>
<evidence type="ECO:0000313" key="3">
    <source>
        <dbReference type="Proteomes" id="UP000642284"/>
    </source>
</evidence>
<dbReference type="RefSeq" id="WP_187815592.1">
    <property type="nucleotide sequence ID" value="NZ_JACTVJ010000010.1"/>
</dbReference>
<proteinExistence type="predicted"/>
<comment type="caution">
    <text evidence="2">The sequence shown here is derived from an EMBL/GenBank/DDBJ whole genome shotgun (WGS) entry which is preliminary data.</text>
</comment>
<name>A0ABR7SLE2_9ACTN</name>
<sequence>MACRSIRWLWASDAGPAPPQPRDPASTLRPPPERPPWAPSEAFGVAVVHDPRLREKSYGEAGGRPQEWLDRRFVPPPAAGERLEHDEGIEGAQTKAQWVRRVYEATEDILRRPARQQIVVTHGGTLTFVLAAWIGMPYEATGYVSFRAPAGSITTLREDDWFHNRQIAALGDTRRLLNPAASP</sequence>
<feature type="compositionally biased region" description="Pro residues" evidence="1">
    <location>
        <begin position="29"/>
        <end position="38"/>
    </location>
</feature>
<dbReference type="Gene3D" id="3.40.50.1240">
    <property type="entry name" value="Phosphoglycerate mutase-like"/>
    <property type="match status" value="1"/>
</dbReference>
<evidence type="ECO:0000313" key="2">
    <source>
        <dbReference type="EMBL" id="MBC9715153.1"/>
    </source>
</evidence>
<accession>A0ABR7SLE2</accession>
<dbReference type="EMBL" id="JACTVJ010000010">
    <property type="protein sequence ID" value="MBC9715153.1"/>
    <property type="molecule type" value="Genomic_DNA"/>
</dbReference>
<reference evidence="2 3" key="1">
    <citation type="submission" date="2020-08" db="EMBL/GenBank/DDBJ databases">
        <title>Genemic of Streptomyces polyaspartic.</title>
        <authorList>
            <person name="Liu W."/>
        </authorList>
    </citation>
    <scope>NUCLEOTIDE SEQUENCE [LARGE SCALE GENOMIC DNA]</scope>
    <source>
        <strain evidence="2 3">TRM66268-LWL</strain>
    </source>
</reference>
<dbReference type="InterPro" id="IPR029033">
    <property type="entry name" value="His_PPase_superfam"/>
</dbReference>
<keyword evidence="3" id="KW-1185">Reference proteome</keyword>
<protein>
    <submittedName>
        <fullName evidence="2">Histidine phosphatase family protein</fullName>
    </submittedName>
</protein>
<dbReference type="Pfam" id="PF00300">
    <property type="entry name" value="His_Phos_1"/>
    <property type="match status" value="1"/>
</dbReference>
<gene>
    <name evidence="2" type="ORF">H9Y04_21615</name>
</gene>
<dbReference type="SUPFAM" id="SSF53254">
    <property type="entry name" value="Phosphoglycerate mutase-like"/>
    <property type="match status" value="1"/>
</dbReference>
<feature type="region of interest" description="Disordered" evidence="1">
    <location>
        <begin position="9"/>
        <end position="42"/>
    </location>
</feature>
<organism evidence="2 3">
    <name type="scientific">Streptomyces polyasparticus</name>
    <dbReference type="NCBI Taxonomy" id="2767826"/>
    <lineage>
        <taxon>Bacteria</taxon>
        <taxon>Bacillati</taxon>
        <taxon>Actinomycetota</taxon>
        <taxon>Actinomycetes</taxon>
        <taxon>Kitasatosporales</taxon>
        <taxon>Streptomycetaceae</taxon>
        <taxon>Streptomyces</taxon>
    </lineage>
</organism>
<dbReference type="Proteomes" id="UP000642284">
    <property type="component" value="Unassembled WGS sequence"/>
</dbReference>